<keyword evidence="7 9" id="KW-1133">Transmembrane helix</keyword>
<dbReference type="RefSeq" id="WP_148866114.1">
    <property type="nucleotide sequence ID" value="NZ_VNHO01000003.1"/>
</dbReference>
<evidence type="ECO:0000256" key="4">
    <source>
        <dbReference type="ARBA" id="ARBA00022519"/>
    </source>
</evidence>
<dbReference type="UniPathway" id="UPA00232"/>
<dbReference type="InterPro" id="IPR050154">
    <property type="entry name" value="UbiB_kinase"/>
</dbReference>
<evidence type="ECO:0000256" key="1">
    <source>
        <dbReference type="ARBA" id="ARBA00005020"/>
    </source>
</evidence>
<evidence type="ECO:0000259" key="10">
    <source>
        <dbReference type="Pfam" id="PF03109"/>
    </source>
</evidence>
<dbReference type="InterPro" id="IPR004147">
    <property type="entry name" value="ABC1_dom"/>
</dbReference>
<comment type="caution">
    <text evidence="11">The sequence shown here is derived from an EMBL/GenBank/DDBJ whole genome shotgun (WGS) entry which is preliminary data.</text>
</comment>
<dbReference type="NCBIfam" id="TIGR01982">
    <property type="entry name" value="UbiB"/>
    <property type="match status" value="1"/>
</dbReference>
<evidence type="ECO:0000256" key="8">
    <source>
        <dbReference type="ARBA" id="ARBA00023136"/>
    </source>
</evidence>
<reference evidence="11 12" key="1">
    <citation type="submission" date="2019-07" db="EMBL/GenBank/DDBJ databases">
        <title>Genomic Encyclopedia of Type Strains, Phase I: the one thousand microbial genomes (KMG-I) project.</title>
        <authorList>
            <person name="Kyrpides N."/>
        </authorList>
    </citation>
    <scope>NUCLEOTIDE SEQUENCE [LARGE SCALE GENOMIC DNA]</scope>
    <source>
        <strain evidence="11 12">DSM 16647</strain>
    </source>
</reference>
<dbReference type="PANTHER" id="PTHR10566">
    <property type="entry name" value="CHAPERONE-ACTIVITY OF BC1 COMPLEX CABC1 -RELATED"/>
    <property type="match status" value="1"/>
</dbReference>
<feature type="transmembrane region" description="Helical" evidence="9">
    <location>
        <begin position="498"/>
        <end position="519"/>
    </location>
</feature>
<dbReference type="OrthoDB" id="9795390at2"/>
<dbReference type="AlphaFoldDB" id="A0A5S5AXW2"/>
<dbReference type="InterPro" id="IPR010232">
    <property type="entry name" value="UbiB"/>
</dbReference>
<comment type="pathway">
    <text evidence="1">Cofactor biosynthesis; ubiquinone biosynthesis [regulation].</text>
</comment>
<sequence>MRFGQLNATYLHARRYREIINVIVKYGFGYLVERVGLARLISRDRCRKVRRLTVPERVRLMLEELGPTFVKFGQILATRPDVIPPDYIDELKRLHDSVFGVEFDRIKEQVERELGRRIEEVFSSFETQPFAAASIAQVHRAVLNSGQDVVVKVQRPGIEWIIKADLDILHSLARLAERHIPESRIYDPVGLVEEFARALQRELDFTREGWNVERFRRNFEGDDSVYVPRVFWEFTTRRVLTIEYVCGVRVDQLDKIAQMGVSRKKIAENGARAVLKQIFVHGFFHADPHPGNILVRPDGSIAFIDFGMMGRIDRYTRGKMAELIIGVINRDEARIVDTLLDIGAPGRQSDVGEFQLDVQDMLDRYYGRTLKEINMTGLLNEIFITAGRHGIKLPRGFALLSKSILTIDGIGRQLYPEFDFIKTARPFVRQLMKERYSLRYIARALRTDFTEAARSFALLPDLIGEVFDKVKRESLKIDFEYNGLEKFAFELNRMTNRLVFSMIVAALIIGSSLIIRSSAGPYLQGFPIMGILGFILAGVLGFGLLISILKTGIM</sequence>
<dbReference type="Pfam" id="PF03109">
    <property type="entry name" value="ABC1"/>
    <property type="match status" value="1"/>
</dbReference>
<evidence type="ECO:0000256" key="6">
    <source>
        <dbReference type="ARBA" id="ARBA00022692"/>
    </source>
</evidence>
<keyword evidence="4" id="KW-0997">Cell inner membrane</keyword>
<proteinExistence type="inferred from homology"/>
<keyword evidence="5" id="KW-0831">Ubiquinone biosynthesis</keyword>
<gene>
    <name evidence="11" type="ORF">LZ11_00388</name>
</gene>
<feature type="transmembrane region" description="Helical" evidence="9">
    <location>
        <begin position="525"/>
        <end position="549"/>
    </location>
</feature>
<name>A0A5S5AXW2_9FIRM</name>
<dbReference type="EMBL" id="VNHO01000003">
    <property type="protein sequence ID" value="TYP58542.1"/>
    <property type="molecule type" value="Genomic_DNA"/>
</dbReference>
<evidence type="ECO:0000313" key="11">
    <source>
        <dbReference type="EMBL" id="TYP58542.1"/>
    </source>
</evidence>
<dbReference type="Proteomes" id="UP000322294">
    <property type="component" value="Unassembled WGS sequence"/>
</dbReference>
<dbReference type="GO" id="GO:0006744">
    <property type="term" value="P:ubiquinone biosynthetic process"/>
    <property type="evidence" value="ECO:0007669"/>
    <property type="project" value="UniProtKB-UniPathway"/>
</dbReference>
<protein>
    <submittedName>
        <fullName evidence="11">2-octaprenylphenol hydroxylase</fullName>
    </submittedName>
</protein>
<comment type="similarity">
    <text evidence="2">Belongs to the protein kinase superfamily. ADCK protein kinase family.</text>
</comment>
<organism evidence="11 12">
    <name type="scientific">Thermosediminibacter litoriperuensis</name>
    <dbReference type="NCBI Taxonomy" id="291989"/>
    <lineage>
        <taxon>Bacteria</taxon>
        <taxon>Bacillati</taxon>
        <taxon>Bacillota</taxon>
        <taxon>Clostridia</taxon>
        <taxon>Thermosediminibacterales</taxon>
        <taxon>Thermosediminibacteraceae</taxon>
        <taxon>Thermosediminibacter</taxon>
    </lineage>
</organism>
<keyword evidence="3" id="KW-1003">Cell membrane</keyword>
<dbReference type="SUPFAM" id="SSF56112">
    <property type="entry name" value="Protein kinase-like (PK-like)"/>
    <property type="match status" value="1"/>
</dbReference>
<evidence type="ECO:0000256" key="5">
    <source>
        <dbReference type="ARBA" id="ARBA00022688"/>
    </source>
</evidence>
<keyword evidence="12" id="KW-1185">Reference proteome</keyword>
<evidence type="ECO:0000256" key="9">
    <source>
        <dbReference type="SAM" id="Phobius"/>
    </source>
</evidence>
<evidence type="ECO:0000256" key="3">
    <source>
        <dbReference type="ARBA" id="ARBA00022475"/>
    </source>
</evidence>
<dbReference type="CDD" id="cd05121">
    <property type="entry name" value="ABC1_ADCK3-like"/>
    <property type="match status" value="1"/>
</dbReference>
<dbReference type="PANTHER" id="PTHR10566:SF113">
    <property type="entry name" value="PROTEIN ACTIVITY OF BC1 COMPLEX KINASE 7, CHLOROPLASTIC"/>
    <property type="match status" value="1"/>
</dbReference>
<accession>A0A5S5AXW2</accession>
<evidence type="ECO:0000313" key="12">
    <source>
        <dbReference type="Proteomes" id="UP000322294"/>
    </source>
</evidence>
<evidence type="ECO:0000256" key="2">
    <source>
        <dbReference type="ARBA" id="ARBA00009670"/>
    </source>
</evidence>
<dbReference type="InterPro" id="IPR011009">
    <property type="entry name" value="Kinase-like_dom_sf"/>
</dbReference>
<evidence type="ECO:0000256" key="7">
    <source>
        <dbReference type="ARBA" id="ARBA00022989"/>
    </source>
</evidence>
<feature type="domain" description="ABC1 atypical kinase-like" evidence="10">
    <location>
        <begin position="93"/>
        <end position="337"/>
    </location>
</feature>
<keyword evidence="6 9" id="KW-0812">Transmembrane</keyword>
<keyword evidence="8 9" id="KW-0472">Membrane</keyword>